<evidence type="ECO:0000256" key="13">
    <source>
        <dbReference type="ARBA" id="ARBA00042334"/>
    </source>
</evidence>
<keyword evidence="9 16" id="KW-0472">Membrane</keyword>
<evidence type="ECO:0000256" key="6">
    <source>
        <dbReference type="ARBA" id="ARBA00022919"/>
    </source>
</evidence>
<evidence type="ECO:0000256" key="12">
    <source>
        <dbReference type="ARBA" id="ARBA00041982"/>
    </source>
</evidence>
<keyword evidence="7 16" id="KW-1133">Transmembrane helix</keyword>
<evidence type="ECO:0000256" key="16">
    <source>
        <dbReference type="SAM" id="Phobius"/>
    </source>
</evidence>
<evidence type="ECO:0000256" key="2">
    <source>
        <dbReference type="ARBA" id="ARBA00004760"/>
    </source>
</evidence>
<dbReference type="EMBL" id="MU551532">
    <property type="protein sequence ID" value="KAI5626411.1"/>
    <property type="molecule type" value="Genomic_DNA"/>
</dbReference>
<evidence type="ECO:0000256" key="3">
    <source>
        <dbReference type="ARBA" id="ARBA00004991"/>
    </source>
</evidence>
<dbReference type="AlphaFoldDB" id="A0AAD5FRY4"/>
<dbReference type="GO" id="GO:0007029">
    <property type="term" value="P:endoplasmic reticulum organization"/>
    <property type="evidence" value="ECO:0007669"/>
    <property type="project" value="TreeGrafter"/>
</dbReference>
<dbReference type="PANTHER" id="PTHR28612">
    <property type="entry name" value="SERINE PALMITOYLTRANSFERASE SMALL SUBUNIT B"/>
    <property type="match status" value="1"/>
</dbReference>
<comment type="caution">
    <text evidence="17">The sequence shown here is derived from an EMBL/GenBank/DDBJ whole genome shotgun (WGS) entry which is preliminary data.</text>
</comment>
<evidence type="ECO:0000256" key="10">
    <source>
        <dbReference type="ARBA" id="ARBA00038059"/>
    </source>
</evidence>
<comment type="pathway">
    <text evidence="2">Lipid metabolism; sphingolipid metabolism.</text>
</comment>
<evidence type="ECO:0000256" key="1">
    <source>
        <dbReference type="ARBA" id="ARBA00004477"/>
    </source>
</evidence>
<comment type="function">
    <text evidence="14">Component of the serine palmitoyltransferase multisubunit enzyme (SPT) that catalyzes the initial and rate-limiting step in sphingolipid biosynthesis by condensing L-serine and activated acyl-CoA (most commonly palmitoyl-CoA) to form long-chain bases. The SPT complex is composed of SPTLC1, SPTLC2 or SPTLC3 and SPTSSA or SPTSSB. Within this complex, the heterodimer consisting of SPTLC1 and SPTLC2/SPTLC3 forms the catalytic core. Within the SPT complex, SPTSSB stimulates the catalytic activity and plays a role in substrate specificity. SPT complexes with this subunit showing a preference for longer acyl-CoAs. The SPTLC1-SPTLC2-SPTSSB complex shows a strong preference for C18-CoA substrate, while the SPTLC1-SPTLC3-SPTSSB isozyme displays an ability to use a broader range of acyl-CoAs, without apparent preference.</text>
</comment>
<dbReference type="InterPro" id="IPR024512">
    <property type="entry name" value="Ser_palmitoyltrfase_ssu-like"/>
</dbReference>
<comment type="similarity">
    <text evidence="10">Belongs to the SPTSS family. SPTSSB subfamily.</text>
</comment>
<evidence type="ECO:0000256" key="5">
    <source>
        <dbReference type="ARBA" id="ARBA00022824"/>
    </source>
</evidence>
<evidence type="ECO:0000256" key="4">
    <source>
        <dbReference type="ARBA" id="ARBA00022692"/>
    </source>
</evidence>
<feature type="transmembrane region" description="Helical" evidence="16">
    <location>
        <begin position="183"/>
        <end position="200"/>
    </location>
</feature>
<comment type="pathway">
    <text evidence="3">Sphingolipid metabolism.</text>
</comment>
<evidence type="ECO:0000256" key="15">
    <source>
        <dbReference type="ARBA" id="ARBA00046416"/>
    </source>
</evidence>
<proteinExistence type="inferred from homology"/>
<keyword evidence="8" id="KW-0443">Lipid metabolism</keyword>
<evidence type="ECO:0000256" key="7">
    <source>
        <dbReference type="ARBA" id="ARBA00022989"/>
    </source>
</evidence>
<evidence type="ECO:0000256" key="8">
    <source>
        <dbReference type="ARBA" id="ARBA00023098"/>
    </source>
</evidence>
<evidence type="ECO:0000256" key="9">
    <source>
        <dbReference type="ARBA" id="ARBA00023136"/>
    </source>
</evidence>
<organism evidence="17 18">
    <name type="scientific">Silurus asotus</name>
    <name type="common">Amur catfish</name>
    <name type="synonym">Parasilurus asotus</name>
    <dbReference type="NCBI Taxonomy" id="30991"/>
    <lineage>
        <taxon>Eukaryota</taxon>
        <taxon>Metazoa</taxon>
        <taxon>Chordata</taxon>
        <taxon>Craniata</taxon>
        <taxon>Vertebrata</taxon>
        <taxon>Euteleostomi</taxon>
        <taxon>Actinopterygii</taxon>
        <taxon>Neopterygii</taxon>
        <taxon>Teleostei</taxon>
        <taxon>Ostariophysi</taxon>
        <taxon>Siluriformes</taxon>
        <taxon>Siluridae</taxon>
        <taxon>Silurus</taxon>
    </lineage>
</organism>
<feature type="transmembrane region" description="Helical" evidence="16">
    <location>
        <begin position="206"/>
        <end position="227"/>
    </location>
</feature>
<evidence type="ECO:0000313" key="18">
    <source>
        <dbReference type="Proteomes" id="UP001205998"/>
    </source>
</evidence>
<reference evidence="17" key="1">
    <citation type="submission" date="2018-07" db="EMBL/GenBank/DDBJ databases">
        <title>Comparative genomics of catfishes provides insights into carnivory and benthic adaptation.</title>
        <authorList>
            <person name="Zhang Y."/>
            <person name="Wang D."/>
            <person name="Peng Z."/>
            <person name="Zheng S."/>
            <person name="Shao F."/>
            <person name="Tao W."/>
        </authorList>
    </citation>
    <scope>NUCLEOTIDE SEQUENCE</scope>
    <source>
        <strain evidence="17">Chongqing</strain>
    </source>
</reference>
<dbReference type="GO" id="GO:0005789">
    <property type="term" value="C:endoplasmic reticulum membrane"/>
    <property type="evidence" value="ECO:0007669"/>
    <property type="project" value="UniProtKB-SubCell"/>
</dbReference>
<protein>
    <recommendedName>
        <fullName evidence="11">Serine palmitoyltransferase small subunit B</fullName>
    </recommendedName>
    <alternativeName>
        <fullName evidence="13">Protein ADMP</fullName>
    </alternativeName>
    <alternativeName>
        <fullName evidence="12">Small subunit of serine palmitoyltransferase B</fullName>
    </alternativeName>
</protein>
<keyword evidence="18" id="KW-1185">Reference proteome</keyword>
<dbReference type="GO" id="GO:0004758">
    <property type="term" value="F:serine C-palmitoyltransferase activity"/>
    <property type="evidence" value="ECO:0007669"/>
    <property type="project" value="TreeGrafter"/>
</dbReference>
<comment type="subunit">
    <text evidence="15">Component of the serine palmitoyltransferase (SPT) complex, which is composed of SPTLC1, SPTLC2 or SPTLC3 and SPTSSA or SPTSSB. The heterodimer consisting of SPTLC1 and SPTLC2/SPTLC3 forms the catalytic core of the enzyme, while SPTSSA or SPTSSB subunits determine substrate specificity. SPT also interacts with ORMDL proteins, especially ORMDL3, which negatively regulate SPT activity in the presence of ceramides.</text>
</comment>
<evidence type="ECO:0000256" key="11">
    <source>
        <dbReference type="ARBA" id="ARBA00041140"/>
    </source>
</evidence>
<keyword evidence="6" id="KW-0746">Sphingolipid metabolism</keyword>
<dbReference type="Proteomes" id="UP001205998">
    <property type="component" value="Unassembled WGS sequence"/>
</dbReference>
<dbReference type="GO" id="GO:0017059">
    <property type="term" value="C:serine palmitoyltransferase complex"/>
    <property type="evidence" value="ECO:0007669"/>
    <property type="project" value="TreeGrafter"/>
</dbReference>
<dbReference type="GO" id="GO:0046513">
    <property type="term" value="P:ceramide biosynthetic process"/>
    <property type="evidence" value="ECO:0007669"/>
    <property type="project" value="TreeGrafter"/>
</dbReference>
<name>A0AAD5FRY4_SILAS</name>
<comment type="subcellular location">
    <subcellularLocation>
        <location evidence="1">Endoplasmic reticulum membrane</location>
        <topology evidence="1">Multi-pass membrane protein</topology>
    </subcellularLocation>
</comment>
<evidence type="ECO:0000313" key="17">
    <source>
        <dbReference type="EMBL" id="KAI5626411.1"/>
    </source>
</evidence>
<keyword evidence="4 16" id="KW-0812">Transmembrane</keyword>
<accession>A0AAD5FRY4</accession>
<dbReference type="PANTHER" id="PTHR28612:SF1">
    <property type="entry name" value="SERINE PALMITOYLTRANSFERASE SMALL SUBUNIT B"/>
    <property type="match status" value="1"/>
</dbReference>
<sequence>MGVQSEYECVLSLGCTDQSHSSHVHIHCPLSEKTLSQDPANLSFCQWIWQHKSHWLFFSRMNMIEILTKFRTSEAEQKLCAKNPERGERHERKRDPLHRRCGFLRSVNQSLPRTQARRHAVTHALTHARIHALTHALAHARILVLTYARIHLRTCSRTHFTQCQPAFGKDQTKSMDVKNMREYMGWLYYQYLLITGIYVLEPWEKSIFNTVLFTMVAMVVYTSYVFVPIHVRLALEFFSGLCGEQPESTVALMS</sequence>
<dbReference type="Pfam" id="PF11779">
    <property type="entry name" value="SPT_ssu-like"/>
    <property type="match status" value="1"/>
</dbReference>
<gene>
    <name evidence="17" type="ORF">C0J50_14062</name>
</gene>
<keyword evidence="5" id="KW-0256">Endoplasmic reticulum</keyword>
<evidence type="ECO:0000256" key="14">
    <source>
        <dbReference type="ARBA" id="ARBA00045772"/>
    </source>
</evidence>